<keyword evidence="3" id="KW-1185">Reference proteome</keyword>
<gene>
    <name evidence="2" type="ORF">ACFO9E_13925</name>
</gene>
<evidence type="ECO:0000313" key="3">
    <source>
        <dbReference type="Proteomes" id="UP001595993"/>
    </source>
</evidence>
<dbReference type="Gene3D" id="3.40.50.2300">
    <property type="match status" value="1"/>
</dbReference>
<evidence type="ECO:0000313" key="2">
    <source>
        <dbReference type="EMBL" id="MFC4608908.1"/>
    </source>
</evidence>
<accession>A0ABV9G5V2</accession>
<keyword evidence="1" id="KW-0812">Transmembrane</keyword>
<keyword evidence="1" id="KW-0472">Membrane</keyword>
<name>A0ABV9G5V2_9ACTN</name>
<evidence type="ECO:0000256" key="1">
    <source>
        <dbReference type="SAM" id="Phobius"/>
    </source>
</evidence>
<reference evidence="3" key="1">
    <citation type="journal article" date="2019" name="Int. J. Syst. Evol. Microbiol.">
        <title>The Global Catalogue of Microorganisms (GCM) 10K type strain sequencing project: providing services to taxonomists for standard genome sequencing and annotation.</title>
        <authorList>
            <consortium name="The Broad Institute Genomics Platform"/>
            <consortium name="The Broad Institute Genome Sequencing Center for Infectious Disease"/>
            <person name="Wu L."/>
            <person name="Ma J."/>
        </authorList>
    </citation>
    <scope>NUCLEOTIDE SEQUENCE [LARGE SCALE GENOMIC DNA]</scope>
    <source>
        <strain evidence="3">CGMCC 4.7139</strain>
    </source>
</reference>
<proteinExistence type="predicted"/>
<keyword evidence="1" id="KW-1133">Transmembrane helix</keyword>
<dbReference type="EMBL" id="JBHSFE010000011">
    <property type="protein sequence ID" value="MFC4608908.1"/>
    <property type="molecule type" value="Genomic_DNA"/>
</dbReference>
<dbReference type="RefSeq" id="WP_381195026.1">
    <property type="nucleotide sequence ID" value="NZ_JBHSFE010000011.1"/>
</dbReference>
<sequence>MKTVKTRRMWRQAGERPESGRAARLGRALVAAAGSLRGRAGWAAGSAAVLVLGVVAAWLFLGGEKSGPPDPRARQYKEFDACLLTDEKGILAGTPAAPVWEGMQQASLDTRARVNYVPVMGEQSAQNARPFFNSLMQRQCEVVLAVGAPQVGVTEAGAKQYPKVHFVVVDGVEAGNVTVAKSGDGLKETVAEAIRRAVKTSVG</sequence>
<dbReference type="Proteomes" id="UP001595993">
    <property type="component" value="Unassembled WGS sequence"/>
</dbReference>
<protein>
    <submittedName>
        <fullName evidence="2">BMP family ABC transporter substrate-binding protein</fullName>
    </submittedName>
</protein>
<comment type="caution">
    <text evidence="2">The sequence shown here is derived from an EMBL/GenBank/DDBJ whole genome shotgun (WGS) entry which is preliminary data.</text>
</comment>
<feature type="transmembrane region" description="Helical" evidence="1">
    <location>
        <begin position="42"/>
        <end position="61"/>
    </location>
</feature>
<organism evidence="2 3">
    <name type="scientific">Streptomyces maoxianensis</name>
    <dbReference type="NCBI Taxonomy" id="1459942"/>
    <lineage>
        <taxon>Bacteria</taxon>
        <taxon>Bacillati</taxon>
        <taxon>Actinomycetota</taxon>
        <taxon>Actinomycetes</taxon>
        <taxon>Kitasatosporales</taxon>
        <taxon>Streptomycetaceae</taxon>
        <taxon>Streptomyces</taxon>
    </lineage>
</organism>